<feature type="region of interest" description="Disordered" evidence="1">
    <location>
        <begin position="1"/>
        <end position="25"/>
    </location>
</feature>
<evidence type="ECO:0000313" key="2">
    <source>
        <dbReference type="EMBL" id="CAF1526213.1"/>
    </source>
</evidence>
<feature type="compositionally biased region" description="Polar residues" evidence="1">
    <location>
        <begin position="13"/>
        <end position="25"/>
    </location>
</feature>
<dbReference type="EMBL" id="CAJNOJ010000821">
    <property type="protein sequence ID" value="CAF1526213.1"/>
    <property type="molecule type" value="Genomic_DNA"/>
</dbReference>
<feature type="region of interest" description="Disordered" evidence="1">
    <location>
        <begin position="100"/>
        <end position="120"/>
    </location>
</feature>
<name>A0A815XK11_ADIRI</name>
<accession>A0A815XK11</accession>
<keyword evidence="4" id="KW-1185">Reference proteome</keyword>
<dbReference type="Proteomes" id="UP000663828">
    <property type="component" value="Unassembled WGS sequence"/>
</dbReference>
<evidence type="ECO:0000256" key="1">
    <source>
        <dbReference type="SAM" id="MobiDB-lite"/>
    </source>
</evidence>
<reference evidence="3" key="1">
    <citation type="submission" date="2021-02" db="EMBL/GenBank/DDBJ databases">
        <authorList>
            <person name="Nowell W R."/>
        </authorList>
    </citation>
    <scope>NUCLEOTIDE SEQUENCE</scope>
</reference>
<dbReference type="Proteomes" id="UP000663852">
    <property type="component" value="Unassembled WGS sequence"/>
</dbReference>
<feature type="compositionally biased region" description="Polar residues" evidence="1">
    <location>
        <begin position="103"/>
        <end position="114"/>
    </location>
</feature>
<dbReference type="EMBL" id="CAJNOR010005349">
    <property type="protein sequence ID" value="CAF1558322.1"/>
    <property type="molecule type" value="Genomic_DNA"/>
</dbReference>
<dbReference type="OrthoDB" id="10068440at2759"/>
<dbReference type="AlphaFoldDB" id="A0A815XK11"/>
<sequence length="384" mass="43821">MQSNNDSMDHTTYDTTATSNDRLVSSRPTTLTLEVSNTMMIAGGADDKEVSYYHRYNLDNISITPSPMTNQPRLSQPGLHTPDVHSFINVYKSAAETIRYEQESNSQEAPQNNHSHADENDLTNENLLNLPLCNDKQQSEVSGIDLNLEIQQDAPAECIDGMLSHVEDVKPYMKNAINNSQVSCGTQTTSILSTENIPSKSAQLSTKDIATKSDFKFSSSKYDDLDRPTIAKLCQFNLEPPSSASRRDSIRHNTKSIAIISWTSISKTTIMDYIRDEFRDIDIQYICIGEELNQLHNRREVYIQIISRNKMNKRTRFLDTITGSYCNYKVTQNILAWNDYIIQDRNCLEFGQFVSNLRGYKQYPSNKVKKQPQTVKLNKRQKKQ</sequence>
<evidence type="ECO:0000313" key="4">
    <source>
        <dbReference type="Proteomes" id="UP000663828"/>
    </source>
</evidence>
<gene>
    <name evidence="2" type="ORF">EDS130_LOCUS44222</name>
    <name evidence="3" type="ORF">XAT740_LOCUS43424</name>
</gene>
<protein>
    <submittedName>
        <fullName evidence="3">Uncharacterized protein</fullName>
    </submittedName>
</protein>
<organism evidence="3 4">
    <name type="scientific">Adineta ricciae</name>
    <name type="common">Rotifer</name>
    <dbReference type="NCBI Taxonomy" id="249248"/>
    <lineage>
        <taxon>Eukaryota</taxon>
        <taxon>Metazoa</taxon>
        <taxon>Spiralia</taxon>
        <taxon>Gnathifera</taxon>
        <taxon>Rotifera</taxon>
        <taxon>Eurotatoria</taxon>
        <taxon>Bdelloidea</taxon>
        <taxon>Adinetida</taxon>
        <taxon>Adinetidae</taxon>
        <taxon>Adineta</taxon>
    </lineage>
</organism>
<proteinExistence type="predicted"/>
<evidence type="ECO:0000313" key="3">
    <source>
        <dbReference type="EMBL" id="CAF1558322.1"/>
    </source>
</evidence>
<comment type="caution">
    <text evidence="3">The sequence shown here is derived from an EMBL/GenBank/DDBJ whole genome shotgun (WGS) entry which is preliminary data.</text>
</comment>